<feature type="domain" description="V-SNARE coiled-coil homology" evidence="10">
    <location>
        <begin position="16"/>
        <end position="76"/>
    </location>
</feature>
<feature type="transmembrane region" description="Helical" evidence="9">
    <location>
        <begin position="82"/>
        <end position="101"/>
    </location>
</feature>
<comment type="subcellular location">
    <subcellularLocation>
        <location evidence="7">Endomembrane system</location>
        <topology evidence="7">Single-pass type IV membrane protein</topology>
    </subcellularLocation>
</comment>
<keyword evidence="4" id="KW-0653">Protein transport</keyword>
<keyword evidence="5 9" id="KW-1133">Transmembrane helix</keyword>
<dbReference type="GO" id="GO:0005737">
    <property type="term" value="C:cytoplasm"/>
    <property type="evidence" value="ECO:0007669"/>
    <property type="project" value="UniProtKB-ARBA"/>
</dbReference>
<dbReference type="PRINTS" id="PR00219">
    <property type="entry name" value="SYNAPTOBREVN"/>
</dbReference>
<comment type="caution">
    <text evidence="11">The sequence shown here is derived from an EMBL/GenBank/DDBJ whole genome shotgun (WGS) entry which is preliminary data.</text>
</comment>
<evidence type="ECO:0000256" key="3">
    <source>
        <dbReference type="ARBA" id="ARBA00022692"/>
    </source>
</evidence>
<dbReference type="InterPro" id="IPR001388">
    <property type="entry name" value="Synaptobrevin-like"/>
</dbReference>
<comment type="similarity">
    <text evidence="1">Belongs to the synaptobrevin family.</text>
</comment>
<dbReference type="Gene3D" id="1.20.5.110">
    <property type="match status" value="1"/>
</dbReference>
<reference evidence="11 12" key="1">
    <citation type="submission" date="2016-07" db="EMBL/GenBank/DDBJ databases">
        <title>Pervasive Adenine N6-methylation of Active Genes in Fungi.</title>
        <authorList>
            <consortium name="DOE Joint Genome Institute"/>
            <person name="Mondo S.J."/>
            <person name="Dannebaum R.O."/>
            <person name="Kuo R.C."/>
            <person name="Labutti K."/>
            <person name="Haridas S."/>
            <person name="Kuo A."/>
            <person name="Salamov A."/>
            <person name="Ahrendt S.R."/>
            <person name="Lipzen A."/>
            <person name="Sullivan W."/>
            <person name="Andreopoulos W.B."/>
            <person name="Clum A."/>
            <person name="Lindquist E."/>
            <person name="Daum C."/>
            <person name="Ramamoorthy G.K."/>
            <person name="Gryganskyi A."/>
            <person name="Culley D."/>
            <person name="Magnuson J.K."/>
            <person name="James T.Y."/>
            <person name="O'Malley M.A."/>
            <person name="Stajich J.E."/>
            <person name="Spatafora J.W."/>
            <person name="Visel A."/>
            <person name="Grigoriev I.V."/>
        </authorList>
    </citation>
    <scope>NUCLEOTIDE SEQUENCE [LARGE SCALE GENOMIC DNA]</scope>
    <source>
        <strain evidence="11 12">JEL800</strain>
    </source>
</reference>
<organism evidence="11 12">
    <name type="scientific">Rhizoclosmatium globosum</name>
    <dbReference type="NCBI Taxonomy" id="329046"/>
    <lineage>
        <taxon>Eukaryota</taxon>
        <taxon>Fungi</taxon>
        <taxon>Fungi incertae sedis</taxon>
        <taxon>Chytridiomycota</taxon>
        <taxon>Chytridiomycota incertae sedis</taxon>
        <taxon>Chytridiomycetes</taxon>
        <taxon>Chytridiales</taxon>
        <taxon>Chytriomycetaceae</taxon>
        <taxon>Rhizoclosmatium</taxon>
    </lineage>
</organism>
<keyword evidence="8" id="KW-0175">Coiled coil</keyword>
<dbReference type="InterPro" id="IPR016444">
    <property type="entry name" value="Synaptobrevin/VAMP"/>
</dbReference>
<sequence>MPSAPAASPTSGGGNKAASVQNQVNEVIGMMHNNIEKVMARGEKLESLQNKTDDLQQGALQFKKGANKVRGQMWWKDLKMKMIIAAIVIIIIIIIVVPLVTTMKSAAPGGH</sequence>
<dbReference type="AlphaFoldDB" id="A0A1Y2BZL8"/>
<dbReference type="FunFam" id="1.20.5.110:FF:000004">
    <property type="entry name" value="Vesicle-associated membrane protein 7"/>
    <property type="match status" value="1"/>
</dbReference>
<keyword evidence="3 9" id="KW-0812">Transmembrane</keyword>
<proteinExistence type="inferred from homology"/>
<evidence type="ECO:0000313" key="11">
    <source>
        <dbReference type="EMBL" id="ORY40210.1"/>
    </source>
</evidence>
<dbReference type="Pfam" id="PF00957">
    <property type="entry name" value="Synaptobrevin"/>
    <property type="match status" value="1"/>
</dbReference>
<dbReference type="PROSITE" id="PS00417">
    <property type="entry name" value="SYNAPTOBREVIN"/>
    <property type="match status" value="1"/>
</dbReference>
<dbReference type="PIRSF" id="PIRSF005409">
    <property type="entry name" value="Synaptobrevin_euk"/>
    <property type="match status" value="1"/>
</dbReference>
<keyword evidence="2" id="KW-0813">Transport</keyword>
<dbReference type="EMBL" id="MCGO01000036">
    <property type="protein sequence ID" value="ORY40210.1"/>
    <property type="molecule type" value="Genomic_DNA"/>
</dbReference>
<dbReference type="PROSITE" id="PS50892">
    <property type="entry name" value="V_SNARE"/>
    <property type="match status" value="1"/>
</dbReference>
<evidence type="ECO:0000256" key="7">
    <source>
        <dbReference type="ARBA" id="ARBA00046280"/>
    </source>
</evidence>
<dbReference type="PANTHER" id="PTHR45701">
    <property type="entry name" value="SYNAPTOBREVIN FAMILY MEMBER"/>
    <property type="match status" value="1"/>
</dbReference>
<keyword evidence="12" id="KW-1185">Reference proteome</keyword>
<evidence type="ECO:0000256" key="2">
    <source>
        <dbReference type="ARBA" id="ARBA00022448"/>
    </source>
</evidence>
<name>A0A1Y2BZL8_9FUNG</name>
<dbReference type="OrthoDB" id="190375at2759"/>
<evidence type="ECO:0000256" key="4">
    <source>
        <dbReference type="ARBA" id="ARBA00022927"/>
    </source>
</evidence>
<evidence type="ECO:0000259" key="10">
    <source>
        <dbReference type="PROSITE" id="PS50892"/>
    </source>
</evidence>
<accession>A0A1Y2BZL8</accession>
<evidence type="ECO:0000256" key="9">
    <source>
        <dbReference type="SAM" id="Phobius"/>
    </source>
</evidence>
<evidence type="ECO:0000256" key="6">
    <source>
        <dbReference type="ARBA" id="ARBA00023136"/>
    </source>
</evidence>
<dbReference type="GO" id="GO:0015031">
    <property type="term" value="P:protein transport"/>
    <property type="evidence" value="ECO:0007669"/>
    <property type="project" value="UniProtKB-KW"/>
</dbReference>
<dbReference type="GO" id="GO:0016020">
    <property type="term" value="C:membrane"/>
    <property type="evidence" value="ECO:0007669"/>
    <property type="project" value="InterPro"/>
</dbReference>
<protein>
    <submittedName>
        <fullName evidence="11">Synaptobrevin</fullName>
    </submittedName>
</protein>
<dbReference type="STRING" id="329046.A0A1Y2BZL8"/>
<dbReference type="Proteomes" id="UP000193642">
    <property type="component" value="Unassembled WGS sequence"/>
</dbReference>
<evidence type="ECO:0000313" key="12">
    <source>
        <dbReference type="Proteomes" id="UP000193642"/>
    </source>
</evidence>
<dbReference type="GO" id="GO:0012505">
    <property type="term" value="C:endomembrane system"/>
    <property type="evidence" value="ECO:0007669"/>
    <property type="project" value="UniProtKB-SubCell"/>
</dbReference>
<dbReference type="GO" id="GO:0016192">
    <property type="term" value="P:vesicle-mediated transport"/>
    <property type="evidence" value="ECO:0007669"/>
    <property type="project" value="InterPro"/>
</dbReference>
<gene>
    <name evidence="11" type="ORF">BCR33DRAFT_852925</name>
</gene>
<evidence type="ECO:0000256" key="8">
    <source>
        <dbReference type="PROSITE-ProRule" id="PRU00290"/>
    </source>
</evidence>
<keyword evidence="6 9" id="KW-0472">Membrane</keyword>
<evidence type="ECO:0000256" key="5">
    <source>
        <dbReference type="ARBA" id="ARBA00022989"/>
    </source>
</evidence>
<evidence type="ECO:0000256" key="1">
    <source>
        <dbReference type="ARBA" id="ARBA00008025"/>
    </source>
</evidence>
<dbReference type="InterPro" id="IPR042855">
    <property type="entry name" value="V_SNARE_CC"/>
</dbReference>
<dbReference type="SUPFAM" id="SSF58038">
    <property type="entry name" value="SNARE fusion complex"/>
    <property type="match status" value="1"/>
</dbReference>